<feature type="binding site" evidence="3">
    <location>
        <begin position="353"/>
        <end position="357"/>
    </location>
    <ligand>
        <name>ATP</name>
        <dbReference type="ChEBI" id="CHEBI:30616"/>
    </ligand>
</feature>
<keyword evidence="2 3" id="KW-0067">ATP-binding</keyword>
<dbReference type="InterPro" id="IPR027417">
    <property type="entry name" value="P-loop_NTPase"/>
</dbReference>
<dbReference type="AlphaFoldDB" id="A0A377FVA5"/>
<dbReference type="InterPro" id="IPR027785">
    <property type="entry name" value="UvrD-like_helicase_C"/>
</dbReference>
<dbReference type="Gene3D" id="1.10.10.2220">
    <property type="match status" value="1"/>
</dbReference>
<keyword evidence="3" id="KW-0238">DNA-binding</keyword>
<gene>
    <name evidence="5" type="primary">recD</name>
    <name evidence="3" type="synonym">recD2</name>
    <name evidence="5" type="ORF">NCTC13163_02043</name>
</gene>
<dbReference type="CDD" id="cd17933">
    <property type="entry name" value="DEXSc_RecD-like"/>
    <property type="match status" value="1"/>
</dbReference>
<evidence type="ECO:0000256" key="2">
    <source>
        <dbReference type="ARBA" id="ARBA00022840"/>
    </source>
</evidence>
<dbReference type="Gene3D" id="2.30.30.940">
    <property type="match status" value="1"/>
</dbReference>
<dbReference type="InterPro" id="IPR006345">
    <property type="entry name" value="RecD2"/>
</dbReference>
<dbReference type="Pfam" id="PF13245">
    <property type="entry name" value="AAA_19"/>
    <property type="match status" value="1"/>
</dbReference>
<evidence type="ECO:0000259" key="4">
    <source>
        <dbReference type="SMART" id="SM00382"/>
    </source>
</evidence>
<sequence>MMAAPYELTGKVIRVLFQSEEEAHTIALVRIKEKNFETDETEMVIAGVGVGIEKGETYKAHGRLVDHPRFGKQMKADWIRRVVPMTKRAAVRFLTNGSFPGIGQKTAQKIADTLGDDCIDQIVKHPSVLSNVDGLKEKQARVITERLNVLYGVDQLLLFLAPFDVTPRLASKIHKEYEGRAMETIEKNPYALMYDVQGIGFKTADAIAAHFGIQGIHPERIAAAVLYVLELEQGNGHLFVTSEQLHREMPRIIGGDPGDALVSALETLAQDERIIIEDGVVYHPRVYRDERKAAEELARIMSTSTTEDVDMATIFDAVGRVEEMFSIEYATQQREAIELALKSPLMVLTGGPGTGKTTVVRGIIHALSDVFDWKLEPVPNQPFPFVLAAPTGRAAKRLSDSTGLPASTIHRLLKFDGSSFQVDDTNPLVGKVLIVDEASMIDIFLFRSLLRAVPNGMKILFVGDRDQLPSVGPGQVLADLMATDGIPVVRLDVVHRQASESSILRLAHSLNAKQMPEDLLAALPDRRFYTANQETALQAICQMAGAALRKGYSPFDIQILAPTYRGVCGIDGLNEALQNVFNPKSAAREVKHGNRTYRNGDKVLQLVNNAEENVYNGDIGEITNIFYAKENVDKVDKIYIRFDQIEVEYNRSEWDQFTHAYAITIHKSQGSEFPIVLMPVFFNGGFRSSRNLIYTAVTRAKKSLLLFGDVRALEAATREEEPVRRTKLVERLGGKS</sequence>
<dbReference type="CDD" id="cd18809">
    <property type="entry name" value="SF1_C_RecD"/>
    <property type="match status" value="1"/>
</dbReference>
<comment type="function">
    <text evidence="3">DNA-dependent ATPase and ATP-dependent 5'-3' DNA helicase. Has no activity on blunt DNA or DNA with 3'-overhangs, requires at least 10 bases of 5'-ssDNA for helicase activity.</text>
</comment>
<dbReference type="InterPro" id="IPR041451">
    <property type="entry name" value="RecD2_SH13"/>
</dbReference>
<evidence type="ECO:0000256" key="3">
    <source>
        <dbReference type="HAMAP-Rule" id="MF_01488"/>
    </source>
</evidence>
<dbReference type="PANTHER" id="PTHR43788:SF6">
    <property type="entry name" value="DNA HELICASE B"/>
    <property type="match status" value="1"/>
</dbReference>
<comment type="catalytic activity">
    <reaction evidence="3">
        <text>ATP + H2O = ADP + phosphate + H(+)</text>
        <dbReference type="Rhea" id="RHEA:13065"/>
        <dbReference type="ChEBI" id="CHEBI:15377"/>
        <dbReference type="ChEBI" id="CHEBI:15378"/>
        <dbReference type="ChEBI" id="CHEBI:30616"/>
        <dbReference type="ChEBI" id="CHEBI:43474"/>
        <dbReference type="ChEBI" id="CHEBI:456216"/>
        <dbReference type="EC" id="5.6.2.3"/>
    </reaction>
</comment>
<keyword evidence="3" id="KW-0413">Isomerase</keyword>
<dbReference type="SMART" id="SM00382">
    <property type="entry name" value="AAA"/>
    <property type="match status" value="1"/>
</dbReference>
<dbReference type="NCBIfam" id="TIGR01448">
    <property type="entry name" value="recD_rel"/>
    <property type="match status" value="1"/>
</dbReference>
<dbReference type="Proteomes" id="UP000254060">
    <property type="component" value="Unassembled WGS sequence"/>
</dbReference>
<dbReference type="GO" id="GO:0006310">
    <property type="term" value="P:DNA recombination"/>
    <property type="evidence" value="ECO:0007669"/>
    <property type="project" value="InterPro"/>
</dbReference>
<dbReference type="GO" id="GO:0003677">
    <property type="term" value="F:DNA binding"/>
    <property type="evidence" value="ECO:0007669"/>
    <property type="project" value="UniProtKB-UniRule"/>
</dbReference>
<dbReference type="InterPro" id="IPR003593">
    <property type="entry name" value="AAA+_ATPase"/>
</dbReference>
<dbReference type="Pfam" id="PF23139">
    <property type="entry name" value="OB_YrrC"/>
    <property type="match status" value="1"/>
</dbReference>
<dbReference type="STRING" id="1397694.GCA_000702585_02534"/>
<evidence type="ECO:0000256" key="1">
    <source>
        <dbReference type="ARBA" id="ARBA00022741"/>
    </source>
</evidence>
<evidence type="ECO:0000313" key="6">
    <source>
        <dbReference type="Proteomes" id="UP000254060"/>
    </source>
</evidence>
<keyword evidence="3" id="KW-0347">Helicase</keyword>
<dbReference type="EC" id="5.6.2.3" evidence="3"/>
<feature type="domain" description="AAA+ ATPase" evidence="4">
    <location>
        <begin position="342"/>
        <end position="563"/>
    </location>
</feature>
<dbReference type="InterPro" id="IPR029493">
    <property type="entry name" value="RecD2-like_HHH"/>
</dbReference>
<dbReference type="Pfam" id="PF13538">
    <property type="entry name" value="UvrD_C_2"/>
    <property type="match status" value="1"/>
</dbReference>
<name>A0A377FVA5_9BACL</name>
<keyword evidence="3 5" id="KW-0378">Hydrolase</keyword>
<keyword evidence="1 3" id="KW-0547">Nucleotide-binding</keyword>
<organism evidence="5 6">
    <name type="scientific">Exiguobacterium aurantiacum</name>
    <dbReference type="NCBI Taxonomy" id="33987"/>
    <lineage>
        <taxon>Bacteria</taxon>
        <taxon>Bacillati</taxon>
        <taxon>Bacillota</taxon>
        <taxon>Bacilli</taxon>
        <taxon>Bacillales</taxon>
        <taxon>Bacillales Family XII. Incertae Sedis</taxon>
        <taxon>Exiguobacterium</taxon>
    </lineage>
</organism>
<dbReference type="GO" id="GO:0016887">
    <property type="term" value="F:ATP hydrolysis activity"/>
    <property type="evidence" value="ECO:0007669"/>
    <property type="project" value="RHEA"/>
</dbReference>
<comment type="similarity">
    <text evidence="3">Belongs to the RecD family. RecD2 subfamily.</text>
</comment>
<dbReference type="SUPFAM" id="SSF52540">
    <property type="entry name" value="P-loop containing nucleoside triphosphate hydrolases"/>
    <property type="match status" value="1"/>
</dbReference>
<dbReference type="GO" id="GO:0009338">
    <property type="term" value="C:exodeoxyribonuclease V complex"/>
    <property type="evidence" value="ECO:0007669"/>
    <property type="project" value="TreeGrafter"/>
</dbReference>
<accession>A0A377FVA5</accession>
<dbReference type="GO" id="GO:0005524">
    <property type="term" value="F:ATP binding"/>
    <property type="evidence" value="ECO:0007669"/>
    <property type="project" value="UniProtKB-UniRule"/>
</dbReference>
<proteinExistence type="inferred from homology"/>
<dbReference type="Gene3D" id="3.40.50.300">
    <property type="entry name" value="P-loop containing nucleotide triphosphate hydrolases"/>
    <property type="match status" value="2"/>
</dbReference>
<reference evidence="5 6" key="1">
    <citation type="submission" date="2018-06" db="EMBL/GenBank/DDBJ databases">
        <authorList>
            <consortium name="Pathogen Informatics"/>
            <person name="Doyle S."/>
        </authorList>
    </citation>
    <scope>NUCLEOTIDE SEQUENCE [LARGE SCALE GENOMIC DNA]</scope>
    <source>
        <strain evidence="5 6">NCTC13163</strain>
    </source>
</reference>
<evidence type="ECO:0000313" key="5">
    <source>
        <dbReference type="EMBL" id="STO08668.1"/>
    </source>
</evidence>
<dbReference type="PANTHER" id="PTHR43788">
    <property type="entry name" value="DNA2/NAM7 HELICASE FAMILY MEMBER"/>
    <property type="match status" value="1"/>
</dbReference>
<dbReference type="EMBL" id="UGGP01000001">
    <property type="protein sequence ID" value="STO08668.1"/>
    <property type="molecule type" value="Genomic_DNA"/>
</dbReference>
<protein>
    <recommendedName>
        <fullName evidence="3">ATP-dependent RecD2 DNA helicase</fullName>
        <ecNumber evidence="3">5.6.2.3</ecNumber>
    </recommendedName>
    <alternativeName>
        <fullName evidence="3">DNA 5'-3' helicase subunit RecD2</fullName>
    </alternativeName>
</protein>
<dbReference type="Pfam" id="PF14490">
    <property type="entry name" value="HHH_RecD2"/>
    <property type="match status" value="1"/>
</dbReference>
<dbReference type="InterPro" id="IPR050534">
    <property type="entry name" value="Coronavir_polyprotein_1ab"/>
</dbReference>
<dbReference type="GO" id="GO:0043139">
    <property type="term" value="F:5'-3' DNA helicase activity"/>
    <property type="evidence" value="ECO:0007669"/>
    <property type="project" value="UniProtKB-UniRule"/>
</dbReference>
<dbReference type="Pfam" id="PF18335">
    <property type="entry name" value="SH3_13"/>
    <property type="match status" value="1"/>
</dbReference>
<dbReference type="HAMAP" id="MF_01488">
    <property type="entry name" value="RecD2"/>
    <property type="match status" value="1"/>
</dbReference>
<dbReference type="GO" id="GO:0017116">
    <property type="term" value="F:single-stranded DNA helicase activity"/>
    <property type="evidence" value="ECO:0007669"/>
    <property type="project" value="TreeGrafter"/>
</dbReference>
<dbReference type="InterPro" id="IPR055446">
    <property type="entry name" value="RecD2_N_OB"/>
</dbReference>